<sequence>MIQDCIEEYVPWIEDEREPIHDIQFEKIETVNDEYTLRQNLELHRKMPDMCTKIVKSIRPVCNAYWNKIKSAIDIFSRLCQNARAGFEDMSPSFLAFYRFFLITPVNSFRTMQMQHVEGEVFNSYSAFIEKKSRYCTYKKFLIRVAKELGNVTLFGNDDPIFENNADVVEATEALCTVRD</sequence>
<gene>
    <name evidence="1" type="ORF">ASTO00021_LOCUS8292</name>
</gene>
<name>A0A7S3PHE3_9STRA</name>
<protein>
    <submittedName>
        <fullName evidence="1">Uncharacterized protein</fullName>
    </submittedName>
</protein>
<reference evidence="1" key="1">
    <citation type="submission" date="2021-01" db="EMBL/GenBank/DDBJ databases">
        <authorList>
            <person name="Corre E."/>
            <person name="Pelletier E."/>
            <person name="Niang G."/>
            <person name="Scheremetjew M."/>
            <person name="Finn R."/>
            <person name="Kale V."/>
            <person name="Holt S."/>
            <person name="Cochrane G."/>
            <person name="Meng A."/>
            <person name="Brown T."/>
            <person name="Cohen L."/>
        </authorList>
    </citation>
    <scope>NUCLEOTIDE SEQUENCE</scope>
    <source>
        <strain evidence="1">GSBS06</strain>
    </source>
</reference>
<accession>A0A7S3PHE3</accession>
<organism evidence="1">
    <name type="scientific">Aplanochytrium stocchinoi</name>
    <dbReference type="NCBI Taxonomy" id="215587"/>
    <lineage>
        <taxon>Eukaryota</taxon>
        <taxon>Sar</taxon>
        <taxon>Stramenopiles</taxon>
        <taxon>Bigyra</taxon>
        <taxon>Labyrinthulomycetes</taxon>
        <taxon>Thraustochytrida</taxon>
        <taxon>Thraustochytriidae</taxon>
        <taxon>Aplanochytrium</taxon>
    </lineage>
</organism>
<dbReference type="EMBL" id="HBIN01011058">
    <property type="protein sequence ID" value="CAE0438040.1"/>
    <property type="molecule type" value="Transcribed_RNA"/>
</dbReference>
<dbReference type="AlphaFoldDB" id="A0A7S3PHE3"/>
<proteinExistence type="predicted"/>
<evidence type="ECO:0000313" key="1">
    <source>
        <dbReference type="EMBL" id="CAE0438040.1"/>
    </source>
</evidence>